<gene>
    <name evidence="3" type="ordered locus">Strop_1336</name>
    <name evidence="4" type="ordered locus">Strop_1661</name>
</gene>
<dbReference type="eggNOG" id="COG4683">
    <property type="taxonomic scope" value="Bacteria"/>
</dbReference>
<dbReference type="InterPro" id="IPR001387">
    <property type="entry name" value="Cro/C1-type_HTH"/>
</dbReference>
<feature type="compositionally biased region" description="Polar residues" evidence="1">
    <location>
        <begin position="112"/>
        <end position="123"/>
    </location>
</feature>
<evidence type="ECO:0000259" key="2">
    <source>
        <dbReference type="PROSITE" id="PS50943"/>
    </source>
</evidence>
<evidence type="ECO:0000256" key="1">
    <source>
        <dbReference type="SAM" id="MobiDB-lite"/>
    </source>
</evidence>
<feature type="domain" description="HTH cro/C1-type" evidence="2">
    <location>
        <begin position="160"/>
        <end position="213"/>
    </location>
</feature>
<evidence type="ECO:0000313" key="5">
    <source>
        <dbReference type="Proteomes" id="UP000000235"/>
    </source>
</evidence>
<evidence type="ECO:0000313" key="4">
    <source>
        <dbReference type="EMBL" id="ABP54126.1"/>
    </source>
</evidence>
<protein>
    <submittedName>
        <fullName evidence="3">Helix-turn-helix domain protein</fullName>
    </submittedName>
</protein>
<dbReference type="Pfam" id="PF05973">
    <property type="entry name" value="Gp49"/>
    <property type="match status" value="1"/>
</dbReference>
<dbReference type="HOGENOM" id="CLU_1229176_0_0_11"/>
<dbReference type="KEGG" id="stp:Strop_1336"/>
<reference evidence="5" key="1">
    <citation type="journal article" date="2007" name="Proc. Natl. Acad. Sci. U.S.A.">
        <title>Genome sequencing reveals complex secondary metabolome in the marine actinomycete Salinispora tropica.</title>
        <authorList>
            <person name="Udwary D.W."/>
            <person name="Zeigler L."/>
            <person name="Asolkar R.N."/>
            <person name="Singan V."/>
            <person name="Lapidus A."/>
            <person name="Fenical W."/>
            <person name="Jensen P.R."/>
            <person name="Moore B.S."/>
        </authorList>
    </citation>
    <scope>NUCLEOTIDE SEQUENCE [LARGE SCALE GENOMIC DNA]</scope>
    <source>
        <strain evidence="5">ATCC BAA-916 / DSM 44818 / CNB-440</strain>
    </source>
</reference>
<dbReference type="InterPro" id="IPR010982">
    <property type="entry name" value="Lambda_DNA-bd_dom_sf"/>
</dbReference>
<dbReference type="Gene3D" id="1.10.260.40">
    <property type="entry name" value="lambda repressor-like DNA-binding domains"/>
    <property type="match status" value="1"/>
</dbReference>
<dbReference type="eggNOG" id="COG1396">
    <property type="taxonomic scope" value="Bacteria"/>
</dbReference>
<proteinExistence type="predicted"/>
<dbReference type="STRING" id="369723.Strop_1336"/>
<keyword evidence="5" id="KW-1185">Reference proteome</keyword>
<evidence type="ECO:0000313" key="3">
    <source>
        <dbReference type="EMBL" id="ABP53804.1"/>
    </source>
</evidence>
<feature type="region of interest" description="Disordered" evidence="1">
    <location>
        <begin position="97"/>
        <end position="123"/>
    </location>
</feature>
<dbReference type="EMBL" id="CP000667">
    <property type="protein sequence ID" value="ABP54126.1"/>
    <property type="molecule type" value="Genomic_DNA"/>
</dbReference>
<sequence length="225" mass="24756">MAPDEWEIYLVNEVQEWMDGLDPLTHARVVQAIDLLAEAGPGLGRPLVDTIHGSALANLKELRPATVRILFAFDPWRSSILLVAGDKAGRWQQWYTPSDPPGRATLRDLPQGTRQGGPTTMNSYTRWSDIRTTHVERAGGEQAVEDGKQKLLATVVGHRLAEVRRTRGLTQQQVADRMGVTKGRISQIEQGKISGQDIVARYATALGGRLHQAIYFDDGNIAAIA</sequence>
<dbReference type="SMART" id="SM00530">
    <property type="entry name" value="HTH_XRE"/>
    <property type="match status" value="1"/>
</dbReference>
<dbReference type="KEGG" id="stp:Strop_1661"/>
<dbReference type="GO" id="GO:0003677">
    <property type="term" value="F:DNA binding"/>
    <property type="evidence" value="ECO:0007669"/>
    <property type="project" value="InterPro"/>
</dbReference>
<dbReference type="SUPFAM" id="SSF47413">
    <property type="entry name" value="lambda repressor-like DNA-binding domains"/>
    <property type="match status" value="1"/>
</dbReference>
<dbReference type="InterPro" id="IPR009241">
    <property type="entry name" value="HigB-like"/>
</dbReference>
<dbReference type="EMBL" id="CP000667">
    <property type="protein sequence ID" value="ABP53804.1"/>
    <property type="molecule type" value="Genomic_DNA"/>
</dbReference>
<dbReference type="AlphaFoldDB" id="A4X4K4"/>
<dbReference type="Pfam" id="PF13560">
    <property type="entry name" value="HTH_31"/>
    <property type="match status" value="1"/>
</dbReference>
<reference evidence="3" key="3">
    <citation type="journal article" date="2009" name="Proc. Natl. Acad. Sci. U.S.A.">
        <title>Biosynthesis of the salinosporamide A polyketide synthase substrate chloroethylmalonyl-coenzyme A from S-adenosyl-L-methionine.</title>
        <authorList>
            <person name="Eustaquio A.S."/>
            <person name="McGlinchey R.P."/>
            <person name="Liu Y."/>
            <person name="Hazzard C."/>
            <person name="Beer L.L."/>
            <person name="Florova G."/>
            <person name="Alhamadsheh M.M."/>
            <person name="Lechner A."/>
            <person name="Kale A.J."/>
            <person name="Kobayashi Y."/>
            <person name="Reynolds K.A."/>
            <person name="Moore B.S."/>
        </authorList>
    </citation>
    <scope>NUCLEOTIDE SEQUENCE [LARGE SCALE GENOMIC DNA]</scope>
    <source>
        <strain evidence="3">CNB-440</strain>
    </source>
</reference>
<reference evidence="3" key="2">
    <citation type="submission" date="2007-04" db="EMBL/GenBank/DDBJ databases">
        <authorList>
            <consortium name="US DOE Joint Genome Institute"/>
            <person name="Copeland A."/>
            <person name="Lucas S."/>
            <person name="Lapidus A."/>
            <person name="Barry K."/>
            <person name="Glavina del Rio T."/>
            <person name="Dalin E."/>
            <person name="Tice H."/>
            <person name="Pitluck S."/>
            <person name="Sun H."/>
            <person name="Schmutz J."/>
            <person name="Larimer F."/>
            <person name="Land M."/>
            <person name="Hauser L."/>
            <person name="Kyrpides N."/>
            <person name="Kim E."/>
            <person name="Jensen P.R."/>
            <person name="Moore B.S."/>
            <person name="Udwary D.W."/>
            <person name="Richardson P."/>
        </authorList>
    </citation>
    <scope>NUCLEOTIDE SEQUENCE</scope>
    <source>
        <strain evidence="3">CNB-440</strain>
    </source>
</reference>
<dbReference type="Proteomes" id="UP000000235">
    <property type="component" value="Chromosome"/>
</dbReference>
<dbReference type="PROSITE" id="PS50943">
    <property type="entry name" value="HTH_CROC1"/>
    <property type="match status" value="1"/>
</dbReference>
<name>A4X4K4_SALTO</name>
<accession>A4X4K4</accession>
<dbReference type="CDD" id="cd00093">
    <property type="entry name" value="HTH_XRE"/>
    <property type="match status" value="1"/>
</dbReference>
<organism evidence="3 5">
    <name type="scientific">Salinispora tropica (strain ATCC BAA-916 / DSM 44818 / JCM 13857 / NBRC 105044 / CNB-440)</name>
    <dbReference type="NCBI Taxonomy" id="369723"/>
    <lineage>
        <taxon>Bacteria</taxon>
        <taxon>Bacillati</taxon>
        <taxon>Actinomycetota</taxon>
        <taxon>Actinomycetes</taxon>
        <taxon>Micromonosporales</taxon>
        <taxon>Micromonosporaceae</taxon>
        <taxon>Salinispora</taxon>
    </lineage>
</organism>